<dbReference type="SUPFAM" id="SSF56112">
    <property type="entry name" value="Protein kinase-like (PK-like)"/>
    <property type="match status" value="1"/>
</dbReference>
<keyword evidence="2" id="KW-0472">Membrane</keyword>
<dbReference type="Proteomes" id="UP000216429">
    <property type="component" value="Unassembled WGS sequence"/>
</dbReference>
<sequence length="390" mass="40812">MSRSPFAGAAPLAHRPLNAIAATAGGGVPQARIKRLLGELFAPLQSLHDRGRICGDITTSSVGLDENGRAHLMAVDTQPRQLEGLAPTTAAGFAPYEFYLQAAQWPRGPWSDIYSLCAVSHSLITGFLPPPAMERIEHDGYQPLAQQGLKRYDPDFLRAIDAGLALKPADRPASIAAFADSLAFAPAVDAAELALIPPLTLRPSIPRTEYVAVQPATSRSRRLVLAVVLLLVAAGVGMYWWDRLAATPSPVIAHSQLVLNATAPQPAAQGPAAVPPDAPAAPPAAPGAAALAESAAPPPRDSSPPASASPGELLQKPNAAVARIAVAVNIQPWGEVWINGVHRGVSPPLRELKLAPGKYNVVVRNADLSPYRVTLDVKPGSSASISHVFP</sequence>
<keyword evidence="2" id="KW-1133">Transmembrane helix</keyword>
<reference evidence="4" key="1">
    <citation type="submission" date="2017-05" db="EMBL/GenBank/DDBJ databases">
        <title>Complete and WGS of Bordetella genogroups.</title>
        <authorList>
            <person name="Spilker T."/>
            <person name="Lipuma J."/>
        </authorList>
    </citation>
    <scope>NUCLEOTIDE SEQUENCE [LARGE SCALE GENOMIC DNA]</scope>
    <source>
        <strain evidence="4">AU6712</strain>
    </source>
</reference>
<accession>A0A261VTA7</accession>
<dbReference type="InterPro" id="IPR011009">
    <property type="entry name" value="Kinase-like_dom_sf"/>
</dbReference>
<evidence type="ECO:0000256" key="1">
    <source>
        <dbReference type="SAM" id="MobiDB-lite"/>
    </source>
</evidence>
<feature type="compositionally biased region" description="Pro residues" evidence="1">
    <location>
        <begin position="273"/>
        <end position="285"/>
    </location>
</feature>
<proteinExistence type="predicted"/>
<feature type="region of interest" description="Disordered" evidence="1">
    <location>
        <begin position="266"/>
        <end position="312"/>
    </location>
</feature>
<keyword evidence="2" id="KW-0812">Transmembrane</keyword>
<keyword evidence="4" id="KW-1185">Reference proteome</keyword>
<dbReference type="OrthoDB" id="9801841at2"/>
<evidence type="ECO:0008006" key="5">
    <source>
        <dbReference type="Google" id="ProtNLM"/>
    </source>
</evidence>
<organism evidence="3 4">
    <name type="scientific">Bordetella genomosp. 12</name>
    <dbReference type="NCBI Taxonomy" id="463035"/>
    <lineage>
        <taxon>Bacteria</taxon>
        <taxon>Pseudomonadati</taxon>
        <taxon>Pseudomonadota</taxon>
        <taxon>Betaproteobacteria</taxon>
        <taxon>Burkholderiales</taxon>
        <taxon>Alcaligenaceae</taxon>
        <taxon>Bordetella</taxon>
    </lineage>
</organism>
<gene>
    <name evidence="3" type="ORF">CAL22_00105</name>
</gene>
<dbReference type="RefSeq" id="WP_094809311.1">
    <property type="nucleotide sequence ID" value="NZ_NEVU01000001.1"/>
</dbReference>
<evidence type="ECO:0000256" key="2">
    <source>
        <dbReference type="SAM" id="Phobius"/>
    </source>
</evidence>
<evidence type="ECO:0000313" key="4">
    <source>
        <dbReference type="Proteomes" id="UP000216429"/>
    </source>
</evidence>
<dbReference type="Gene3D" id="1.10.510.10">
    <property type="entry name" value="Transferase(Phosphotransferase) domain 1"/>
    <property type="match status" value="1"/>
</dbReference>
<name>A0A261VTA7_9BORD</name>
<dbReference type="AlphaFoldDB" id="A0A261VTA7"/>
<feature type="compositionally biased region" description="Low complexity" evidence="1">
    <location>
        <begin position="286"/>
        <end position="295"/>
    </location>
</feature>
<evidence type="ECO:0000313" key="3">
    <source>
        <dbReference type="EMBL" id="OZI77001.1"/>
    </source>
</evidence>
<dbReference type="EMBL" id="NEVU01000001">
    <property type="protein sequence ID" value="OZI77001.1"/>
    <property type="molecule type" value="Genomic_DNA"/>
</dbReference>
<comment type="caution">
    <text evidence="3">The sequence shown here is derived from an EMBL/GenBank/DDBJ whole genome shotgun (WGS) entry which is preliminary data.</text>
</comment>
<feature type="transmembrane region" description="Helical" evidence="2">
    <location>
        <begin position="223"/>
        <end position="241"/>
    </location>
</feature>
<protein>
    <recommendedName>
        <fullName evidence="5">Serine/threonine protein kinase</fullName>
    </recommendedName>
</protein>